<dbReference type="HOGENOM" id="CLU_1320694_0_0_1"/>
<organism evidence="1 2">
    <name type="scientific">Botryobasidium botryosum (strain FD-172 SS1)</name>
    <dbReference type="NCBI Taxonomy" id="930990"/>
    <lineage>
        <taxon>Eukaryota</taxon>
        <taxon>Fungi</taxon>
        <taxon>Dikarya</taxon>
        <taxon>Basidiomycota</taxon>
        <taxon>Agaricomycotina</taxon>
        <taxon>Agaricomycetes</taxon>
        <taxon>Cantharellales</taxon>
        <taxon>Botryobasidiaceae</taxon>
        <taxon>Botryobasidium</taxon>
    </lineage>
</organism>
<dbReference type="EMBL" id="KL198090">
    <property type="protein sequence ID" value="KDQ08438.1"/>
    <property type="molecule type" value="Genomic_DNA"/>
</dbReference>
<dbReference type="InParanoid" id="A0A067LYG2"/>
<evidence type="ECO:0000313" key="2">
    <source>
        <dbReference type="Proteomes" id="UP000027195"/>
    </source>
</evidence>
<name>A0A067LYG2_BOTB1</name>
<keyword evidence="2" id="KW-1185">Reference proteome</keyword>
<protein>
    <submittedName>
        <fullName evidence="1">Uncharacterized protein</fullName>
    </submittedName>
</protein>
<evidence type="ECO:0000313" key="1">
    <source>
        <dbReference type="EMBL" id="KDQ08438.1"/>
    </source>
</evidence>
<dbReference type="AlphaFoldDB" id="A0A067LYG2"/>
<gene>
    <name evidence="1" type="ORF">BOTBODRAFT_565515</name>
</gene>
<proteinExistence type="predicted"/>
<accession>A0A067LYG2</accession>
<dbReference type="Proteomes" id="UP000027195">
    <property type="component" value="Unassembled WGS sequence"/>
</dbReference>
<sequence length="208" mass="22583">MLSINIASGAFSSIHPSRPTSQHPTLPPAFARSTGDPTSCFKSLLQPTSCFEQFLFRATILLRPTACLTLHLASNDHRASTIVVLQTTILLQTANLLRSTSCFITFCFNHVLLQSSSCLKLLNPHAPTAQCQSITRRTTWFTASSWAEWTSLCALTFDQSIGAAPAFALPPLFPGPSATAPSLLQKPLLHPQSLPVLQSTRSPRRARG</sequence>
<reference evidence="2" key="1">
    <citation type="journal article" date="2014" name="Proc. Natl. Acad. Sci. U.S.A.">
        <title>Extensive sampling of basidiomycete genomes demonstrates inadequacy of the white-rot/brown-rot paradigm for wood decay fungi.</title>
        <authorList>
            <person name="Riley R."/>
            <person name="Salamov A.A."/>
            <person name="Brown D.W."/>
            <person name="Nagy L.G."/>
            <person name="Floudas D."/>
            <person name="Held B.W."/>
            <person name="Levasseur A."/>
            <person name="Lombard V."/>
            <person name="Morin E."/>
            <person name="Otillar R."/>
            <person name="Lindquist E.A."/>
            <person name="Sun H."/>
            <person name="LaButti K.M."/>
            <person name="Schmutz J."/>
            <person name="Jabbour D."/>
            <person name="Luo H."/>
            <person name="Baker S.E."/>
            <person name="Pisabarro A.G."/>
            <person name="Walton J.D."/>
            <person name="Blanchette R.A."/>
            <person name="Henrissat B."/>
            <person name="Martin F."/>
            <person name="Cullen D."/>
            <person name="Hibbett D.S."/>
            <person name="Grigoriev I.V."/>
        </authorList>
    </citation>
    <scope>NUCLEOTIDE SEQUENCE [LARGE SCALE GENOMIC DNA]</scope>
    <source>
        <strain evidence="2">FD-172 SS1</strain>
    </source>
</reference>